<organism evidence="2 3">
    <name type="scientific">Pontibacter saemangeumensis</name>
    <dbReference type="NCBI Taxonomy" id="1084525"/>
    <lineage>
        <taxon>Bacteria</taxon>
        <taxon>Pseudomonadati</taxon>
        <taxon>Bacteroidota</taxon>
        <taxon>Cytophagia</taxon>
        <taxon>Cytophagales</taxon>
        <taxon>Hymenobacteraceae</taxon>
        <taxon>Pontibacter</taxon>
    </lineage>
</organism>
<evidence type="ECO:0000313" key="2">
    <source>
        <dbReference type="EMBL" id="GAA4425758.1"/>
    </source>
</evidence>
<evidence type="ECO:0000313" key="3">
    <source>
        <dbReference type="Proteomes" id="UP001500552"/>
    </source>
</evidence>
<evidence type="ECO:0008006" key="4">
    <source>
        <dbReference type="Google" id="ProtNLM"/>
    </source>
</evidence>
<evidence type="ECO:0000256" key="1">
    <source>
        <dbReference type="SAM" id="Phobius"/>
    </source>
</evidence>
<accession>A0ABP8LBD4</accession>
<gene>
    <name evidence="2" type="ORF">GCM10023188_07020</name>
</gene>
<feature type="transmembrane region" description="Helical" evidence="1">
    <location>
        <begin position="55"/>
        <end position="74"/>
    </location>
</feature>
<reference evidence="3" key="1">
    <citation type="journal article" date="2019" name="Int. J. Syst. Evol. Microbiol.">
        <title>The Global Catalogue of Microorganisms (GCM) 10K type strain sequencing project: providing services to taxonomists for standard genome sequencing and annotation.</title>
        <authorList>
            <consortium name="The Broad Institute Genomics Platform"/>
            <consortium name="The Broad Institute Genome Sequencing Center for Infectious Disease"/>
            <person name="Wu L."/>
            <person name="Ma J."/>
        </authorList>
    </citation>
    <scope>NUCLEOTIDE SEQUENCE [LARGE SCALE GENOMIC DNA]</scope>
    <source>
        <strain evidence="3">JCM 17926</strain>
    </source>
</reference>
<dbReference type="RefSeq" id="WP_345156801.1">
    <property type="nucleotide sequence ID" value="NZ_BAABHC010000002.1"/>
</dbReference>
<keyword evidence="1" id="KW-0812">Transmembrane</keyword>
<comment type="caution">
    <text evidence="2">The sequence shown here is derived from an EMBL/GenBank/DDBJ whole genome shotgun (WGS) entry which is preliminary data.</text>
</comment>
<keyword evidence="1" id="KW-0472">Membrane</keyword>
<keyword evidence="3" id="KW-1185">Reference proteome</keyword>
<dbReference type="Proteomes" id="UP001500552">
    <property type="component" value="Unassembled WGS sequence"/>
</dbReference>
<keyword evidence="1" id="KW-1133">Transmembrane helix</keyword>
<sequence>MKKELRISDIPKHNVHRVPEGYFDRLPMRIMERTAAREHIASTPWQARLWRPVRYAMAPLLLLLLFAGTFLFSMQQAPQQEKLTVATLSDQEIMNYLNAYAQMETADLEEYLAADQELAADFLNVSPTAAEEELLYYKLDDLDY</sequence>
<name>A0ABP8LBD4_9BACT</name>
<dbReference type="EMBL" id="BAABHC010000002">
    <property type="protein sequence ID" value="GAA4425758.1"/>
    <property type="molecule type" value="Genomic_DNA"/>
</dbReference>
<proteinExistence type="predicted"/>
<protein>
    <recommendedName>
        <fullName evidence="4">Anti-sigma factor</fullName>
    </recommendedName>
</protein>